<dbReference type="RefSeq" id="WP_163968599.1">
    <property type="nucleotide sequence ID" value="NZ_JAAIVB010000085.1"/>
</dbReference>
<evidence type="ECO:0000313" key="1">
    <source>
        <dbReference type="EMBL" id="NEX64660.1"/>
    </source>
</evidence>
<dbReference type="AlphaFoldDB" id="A0A6B3SUG8"/>
<sequence>MIINSIEDRYGLNCVDVIGLPDGQFTFKVFRKDPEDQGRWTLVGDYSGLRFSTEEQAIQHAATQVRWLEELHHSSPLYKPHD</sequence>
<reference evidence="1 2" key="1">
    <citation type="submission" date="2020-02" db="EMBL/GenBank/DDBJ databases">
        <authorList>
            <person name="Kim M.K."/>
        </authorList>
    </citation>
    <scope>NUCLEOTIDE SEQUENCE [LARGE SCALE GENOMIC DNA]</scope>
    <source>
        <strain evidence="1 2">17J57-3</strain>
    </source>
</reference>
<comment type="caution">
    <text evidence="1">The sequence shown here is derived from an EMBL/GenBank/DDBJ whole genome shotgun (WGS) entry which is preliminary data.</text>
</comment>
<accession>A0A6B3SUG8</accession>
<name>A0A6B3SUG8_9BURK</name>
<organism evidence="1 2">
    <name type="scientific">Noviherbaspirillum galbum</name>
    <dbReference type="NCBI Taxonomy" id="2709383"/>
    <lineage>
        <taxon>Bacteria</taxon>
        <taxon>Pseudomonadati</taxon>
        <taxon>Pseudomonadota</taxon>
        <taxon>Betaproteobacteria</taxon>
        <taxon>Burkholderiales</taxon>
        <taxon>Oxalobacteraceae</taxon>
        <taxon>Noviherbaspirillum</taxon>
    </lineage>
</organism>
<protein>
    <submittedName>
        <fullName evidence="1">Uncharacterized protein</fullName>
    </submittedName>
</protein>
<gene>
    <name evidence="1" type="ORF">G3574_26580</name>
</gene>
<proteinExistence type="predicted"/>
<keyword evidence="2" id="KW-1185">Reference proteome</keyword>
<dbReference type="EMBL" id="JAAIVB010000085">
    <property type="protein sequence ID" value="NEX64660.1"/>
    <property type="molecule type" value="Genomic_DNA"/>
</dbReference>
<dbReference type="Proteomes" id="UP000482155">
    <property type="component" value="Unassembled WGS sequence"/>
</dbReference>
<evidence type="ECO:0000313" key="2">
    <source>
        <dbReference type="Proteomes" id="UP000482155"/>
    </source>
</evidence>